<feature type="domain" description="RlpA-like protein double-psi beta-barrel" evidence="5">
    <location>
        <begin position="97"/>
        <end position="186"/>
    </location>
</feature>
<dbReference type="InterPro" id="IPR009009">
    <property type="entry name" value="RlpA-like_DPBB"/>
</dbReference>
<dbReference type="NCBIfam" id="TIGR00413">
    <property type="entry name" value="rlpA"/>
    <property type="match status" value="1"/>
</dbReference>
<dbReference type="Gene3D" id="2.40.40.10">
    <property type="entry name" value="RlpA-like domain"/>
    <property type="match status" value="1"/>
</dbReference>
<comment type="similarity">
    <text evidence="3 4">Belongs to the RlpA family.</text>
</comment>
<dbReference type="PANTHER" id="PTHR34183">
    <property type="entry name" value="ENDOLYTIC PEPTIDOGLYCAN TRANSGLYCOSYLASE RLPA"/>
    <property type="match status" value="1"/>
</dbReference>
<evidence type="ECO:0000256" key="3">
    <source>
        <dbReference type="HAMAP-Rule" id="MF_02071"/>
    </source>
</evidence>
<keyword evidence="1 3" id="KW-0456">Lyase</keyword>
<evidence type="ECO:0000256" key="1">
    <source>
        <dbReference type="ARBA" id="ARBA00023239"/>
    </source>
</evidence>
<protein>
    <recommendedName>
        <fullName evidence="3">Endolytic peptidoglycan transglycosylase RlpA</fullName>
        <ecNumber evidence="3">4.2.2.-</ecNumber>
    </recommendedName>
</protein>
<reference evidence="6 7" key="1">
    <citation type="submission" date="2024-09" db="EMBL/GenBank/DDBJ databases">
        <authorList>
            <person name="Sun Q."/>
            <person name="Mori K."/>
        </authorList>
    </citation>
    <scope>NUCLEOTIDE SEQUENCE [LARGE SCALE GENOMIC DNA]</scope>
    <source>
        <strain evidence="6 7">CCM 8543</strain>
    </source>
</reference>
<keyword evidence="3" id="KW-0449">Lipoprotein</keyword>
<dbReference type="Pfam" id="PF03330">
    <property type="entry name" value="DPBB_1"/>
    <property type="match status" value="1"/>
</dbReference>
<evidence type="ECO:0000313" key="6">
    <source>
        <dbReference type="EMBL" id="MFC0208437.1"/>
    </source>
</evidence>
<dbReference type="PROSITE" id="PS51257">
    <property type="entry name" value="PROKAR_LIPOPROTEIN"/>
    <property type="match status" value="1"/>
</dbReference>
<dbReference type="CDD" id="cd22268">
    <property type="entry name" value="DPBB_RlpA-like"/>
    <property type="match status" value="1"/>
</dbReference>
<dbReference type="InterPro" id="IPR036908">
    <property type="entry name" value="RlpA-like_sf"/>
</dbReference>
<keyword evidence="2 3" id="KW-0961">Cell wall biogenesis/degradation</keyword>
<evidence type="ECO:0000313" key="7">
    <source>
        <dbReference type="Proteomes" id="UP001589755"/>
    </source>
</evidence>
<evidence type="ECO:0000259" key="5">
    <source>
        <dbReference type="Pfam" id="PF03330"/>
    </source>
</evidence>
<name>A0ABV6D6Z7_9HYPH</name>
<proteinExistence type="inferred from homology"/>
<dbReference type="InterPro" id="IPR034718">
    <property type="entry name" value="RlpA"/>
</dbReference>
<dbReference type="PANTHER" id="PTHR34183:SF1">
    <property type="entry name" value="ENDOLYTIC PEPTIDOGLYCAN TRANSGLYCOSYLASE RLPA"/>
    <property type="match status" value="1"/>
</dbReference>
<dbReference type="HAMAP" id="MF_02071">
    <property type="entry name" value="RlpA"/>
    <property type="match status" value="1"/>
</dbReference>
<keyword evidence="3" id="KW-0564">Palmitate</keyword>
<comment type="subcellular location">
    <subcellularLocation>
        <location evidence="3">Cell membrane</location>
        <topology evidence="3">Lipid-anchor</topology>
    </subcellularLocation>
</comment>
<gene>
    <name evidence="3" type="primary">rlpA</name>
    <name evidence="6" type="ORF">ACFFJ2_08510</name>
</gene>
<keyword evidence="3" id="KW-1003">Cell membrane</keyword>
<dbReference type="EC" id="4.2.2.-" evidence="3"/>
<accession>A0ABV6D6Z7</accession>
<dbReference type="InterPro" id="IPR012997">
    <property type="entry name" value="RplA"/>
</dbReference>
<sequence>MKQGRRGAPGRWRFGMAATAACALLVAGCAETTPKVGLGNTDTKEYFSEAEYGVKASPRMAHDASGLRRGGGRYHIGKPYRIKNRWYHPKEDPDYVAEGTASWYGAAFHGRLTANGEVYDMTHLTAAHPTLPLPSYARVTNLENGSSVIVRINDRGPFARGRVIDLSKRAAELLDYHQDGVARVRVEYVGPAPLHGQDDSFLLASYRPGGRTPDPSDGLASGVMVAMNGPTPSRAVPQATTAFAGLPTARQAQGSTALPVIGPVLPDRPHTAPELAAHELALLSYADRRVRRAADAFDAVLRPGLDAETLASWGAERTQAPGSYINLGVWSSRAAADRLEDALSAYGEVRIEETRQAGRRVYALSLVPAPGGDLDRALRAAWAAGAADAFAVRG</sequence>
<evidence type="ECO:0000256" key="4">
    <source>
        <dbReference type="RuleBase" id="RU003495"/>
    </source>
</evidence>
<comment type="function">
    <text evidence="3">Lytic transglycosylase with a strong preference for naked glycan strands that lack stem peptides.</text>
</comment>
<dbReference type="RefSeq" id="WP_315903342.1">
    <property type="nucleotide sequence ID" value="NZ_JAODNW010000019.1"/>
</dbReference>
<dbReference type="SUPFAM" id="SSF50685">
    <property type="entry name" value="Barwin-like endoglucanases"/>
    <property type="match status" value="1"/>
</dbReference>
<keyword evidence="7" id="KW-1185">Reference proteome</keyword>
<keyword evidence="3" id="KW-0472">Membrane</keyword>
<dbReference type="Proteomes" id="UP001589755">
    <property type="component" value="Unassembled WGS sequence"/>
</dbReference>
<evidence type="ECO:0000256" key="2">
    <source>
        <dbReference type="ARBA" id="ARBA00023316"/>
    </source>
</evidence>
<organism evidence="6 7">
    <name type="scientific">Chelativorans intermedius</name>
    <dbReference type="NCBI Taxonomy" id="515947"/>
    <lineage>
        <taxon>Bacteria</taxon>
        <taxon>Pseudomonadati</taxon>
        <taxon>Pseudomonadota</taxon>
        <taxon>Alphaproteobacteria</taxon>
        <taxon>Hyphomicrobiales</taxon>
        <taxon>Phyllobacteriaceae</taxon>
        <taxon>Chelativorans</taxon>
    </lineage>
</organism>
<dbReference type="EMBL" id="JBHLXD010000011">
    <property type="protein sequence ID" value="MFC0208437.1"/>
    <property type="molecule type" value="Genomic_DNA"/>
</dbReference>
<comment type="caution">
    <text evidence="6">The sequence shown here is derived from an EMBL/GenBank/DDBJ whole genome shotgun (WGS) entry which is preliminary data.</text>
</comment>